<comment type="caution">
    <text evidence="2">The sequence shown here is derived from an EMBL/GenBank/DDBJ whole genome shotgun (WGS) entry which is preliminary data.</text>
</comment>
<proteinExistence type="predicted"/>
<dbReference type="Proteomes" id="UP000322634">
    <property type="component" value="Unassembled WGS sequence"/>
</dbReference>
<feature type="compositionally biased region" description="Basic and acidic residues" evidence="1">
    <location>
        <begin position="105"/>
        <end position="115"/>
    </location>
</feature>
<dbReference type="EMBL" id="VSFF01000009">
    <property type="protein sequence ID" value="TYC12191.1"/>
    <property type="molecule type" value="Genomic_DNA"/>
</dbReference>
<reference evidence="2 3" key="1">
    <citation type="submission" date="2019-08" db="EMBL/GenBank/DDBJ databases">
        <title>Actinomadura sp. nov. CYP1-5 isolated from mountain soil.</title>
        <authorList>
            <person name="Songsumanus A."/>
            <person name="Kuncharoen N."/>
            <person name="Kudo T."/>
            <person name="Yuki M."/>
            <person name="Igarashi Y."/>
            <person name="Tanasupawat S."/>
        </authorList>
    </citation>
    <scope>NUCLEOTIDE SEQUENCE [LARGE SCALE GENOMIC DNA]</scope>
    <source>
        <strain evidence="2 3">GKU157</strain>
    </source>
</reference>
<sequence>MRATFAPDAPSRTSTSASWSRDTSYGQPSLIGRPSRVTFSRTYRAVRAGNATVADRGRGSPDHAGWPTQRAVQSAAASRPISKWDGSLHADARPCPSHTLTCQDARSRDRSAPPA</sequence>
<evidence type="ECO:0000256" key="1">
    <source>
        <dbReference type="SAM" id="MobiDB-lite"/>
    </source>
</evidence>
<evidence type="ECO:0000313" key="2">
    <source>
        <dbReference type="EMBL" id="TYC12191.1"/>
    </source>
</evidence>
<protein>
    <submittedName>
        <fullName evidence="2">Uncharacterized protein</fullName>
    </submittedName>
</protein>
<dbReference type="AlphaFoldDB" id="A0A5D0U0U1"/>
<organism evidence="2 3">
    <name type="scientific">Actinomadura syzygii</name>
    <dbReference type="NCBI Taxonomy" id="1427538"/>
    <lineage>
        <taxon>Bacteria</taxon>
        <taxon>Bacillati</taxon>
        <taxon>Actinomycetota</taxon>
        <taxon>Actinomycetes</taxon>
        <taxon>Streptosporangiales</taxon>
        <taxon>Thermomonosporaceae</taxon>
        <taxon>Actinomadura</taxon>
    </lineage>
</organism>
<feature type="region of interest" description="Disordered" evidence="1">
    <location>
        <begin position="49"/>
        <end position="115"/>
    </location>
</feature>
<dbReference type="RefSeq" id="WP_148352135.1">
    <property type="nucleotide sequence ID" value="NZ_JBHSBF010000012.1"/>
</dbReference>
<keyword evidence="3" id="KW-1185">Reference proteome</keyword>
<feature type="compositionally biased region" description="Polar residues" evidence="1">
    <location>
        <begin position="11"/>
        <end position="27"/>
    </location>
</feature>
<evidence type="ECO:0000313" key="3">
    <source>
        <dbReference type="Proteomes" id="UP000322634"/>
    </source>
</evidence>
<feature type="region of interest" description="Disordered" evidence="1">
    <location>
        <begin position="1"/>
        <end position="33"/>
    </location>
</feature>
<accession>A0A5D0U0U1</accession>
<name>A0A5D0U0U1_9ACTN</name>
<gene>
    <name evidence="2" type="ORF">FXF65_23200</name>
</gene>